<sequence>MRFPVSKLHIYRLPFCTCLLPGHHNCFGSSGQWWKMLLLLLLASAFLLLPWAGAGEIIGGWEAKPHSRPYMAHLSIRSVSGNSRCGGFLIRPDAVLSAAHCVAVNITVTLGAHNISQNERSQQKFHVDHWVIHPKYSKKNHVNDIMLLKLKPRAKLTKEVSYIPLPSHNERVGPGTTCEVAGWGRTSQKRNKTSVLMEVNLKVQRNETCEKYFKNYFHQSMVCVGDADHKKSTWKGDSGGPLVCNGKAHGIVSYGRNSCIFPKVFTRVLYFEPWIHEELRKFAPQDLPDSPSSD</sequence>
<evidence type="ECO:0000256" key="5">
    <source>
        <dbReference type="ARBA" id="ARBA00023145"/>
    </source>
</evidence>
<dbReference type="SMART" id="SM00020">
    <property type="entry name" value="Tryp_SPc"/>
    <property type="match status" value="1"/>
</dbReference>
<organism evidence="9 10">
    <name type="scientific">Strix occidentalis caurina</name>
    <name type="common">northern spotted owl</name>
    <dbReference type="NCBI Taxonomy" id="311401"/>
    <lineage>
        <taxon>Eukaryota</taxon>
        <taxon>Metazoa</taxon>
        <taxon>Chordata</taxon>
        <taxon>Craniata</taxon>
        <taxon>Vertebrata</taxon>
        <taxon>Euteleostomi</taxon>
        <taxon>Archelosauria</taxon>
        <taxon>Archosauria</taxon>
        <taxon>Dinosauria</taxon>
        <taxon>Saurischia</taxon>
        <taxon>Theropoda</taxon>
        <taxon>Coelurosauria</taxon>
        <taxon>Aves</taxon>
        <taxon>Neognathae</taxon>
        <taxon>Neoaves</taxon>
        <taxon>Telluraves</taxon>
        <taxon>Strigiformes</taxon>
        <taxon>Strigidae</taxon>
        <taxon>Strix</taxon>
    </lineage>
</organism>
<dbReference type="FunFam" id="2.40.10.10:FF:000014">
    <property type="entry name" value="Complement factor D"/>
    <property type="match status" value="1"/>
</dbReference>
<evidence type="ECO:0000256" key="6">
    <source>
        <dbReference type="ARBA" id="ARBA00023157"/>
    </source>
</evidence>
<keyword evidence="2" id="KW-0732">Signal</keyword>
<keyword evidence="6" id="KW-1015">Disulfide bond</keyword>
<dbReference type="InterPro" id="IPR043504">
    <property type="entry name" value="Peptidase_S1_PA_chymotrypsin"/>
</dbReference>
<dbReference type="PROSITE" id="PS00134">
    <property type="entry name" value="TRYPSIN_HIS"/>
    <property type="match status" value="1"/>
</dbReference>
<dbReference type="SUPFAM" id="SSF50494">
    <property type="entry name" value="Trypsin-like serine proteases"/>
    <property type="match status" value="1"/>
</dbReference>
<dbReference type="GO" id="GO:0005737">
    <property type="term" value="C:cytoplasm"/>
    <property type="evidence" value="ECO:0007669"/>
    <property type="project" value="TreeGrafter"/>
</dbReference>
<evidence type="ECO:0000259" key="8">
    <source>
        <dbReference type="PROSITE" id="PS50240"/>
    </source>
</evidence>
<dbReference type="InterPro" id="IPR001254">
    <property type="entry name" value="Trypsin_dom"/>
</dbReference>
<proteinExistence type="predicted"/>
<keyword evidence="5" id="KW-0865">Zymogen</keyword>
<dbReference type="PROSITE" id="PS00135">
    <property type="entry name" value="TRYPSIN_SER"/>
    <property type="match status" value="1"/>
</dbReference>
<evidence type="ECO:0000313" key="10">
    <source>
        <dbReference type="Proteomes" id="UP000694551"/>
    </source>
</evidence>
<evidence type="ECO:0000256" key="7">
    <source>
        <dbReference type="RuleBase" id="RU363034"/>
    </source>
</evidence>
<keyword evidence="10" id="KW-1185">Reference proteome</keyword>
<dbReference type="Ensembl" id="ENSSOCT00000013058.1">
    <property type="protein sequence ID" value="ENSSOCP00000012711.1"/>
    <property type="gene ID" value="ENSSOCG00000009478.1"/>
</dbReference>
<dbReference type="PROSITE" id="PS50240">
    <property type="entry name" value="TRYPSIN_DOM"/>
    <property type="match status" value="1"/>
</dbReference>
<dbReference type="InterPro" id="IPR001314">
    <property type="entry name" value="Peptidase_S1A"/>
</dbReference>
<dbReference type="InterPro" id="IPR033116">
    <property type="entry name" value="TRYPSIN_SER"/>
</dbReference>
<evidence type="ECO:0000256" key="2">
    <source>
        <dbReference type="ARBA" id="ARBA00022729"/>
    </source>
</evidence>
<evidence type="ECO:0000256" key="4">
    <source>
        <dbReference type="ARBA" id="ARBA00022825"/>
    </source>
</evidence>
<dbReference type="CDD" id="cd00190">
    <property type="entry name" value="Tryp_SPc"/>
    <property type="match status" value="1"/>
</dbReference>
<reference evidence="9" key="2">
    <citation type="submission" date="2025-09" db="UniProtKB">
        <authorList>
            <consortium name="Ensembl"/>
        </authorList>
    </citation>
    <scope>IDENTIFICATION</scope>
</reference>
<evidence type="ECO:0000256" key="3">
    <source>
        <dbReference type="ARBA" id="ARBA00022801"/>
    </source>
</evidence>
<dbReference type="GO" id="GO:0004252">
    <property type="term" value="F:serine-type endopeptidase activity"/>
    <property type="evidence" value="ECO:0007669"/>
    <property type="project" value="InterPro"/>
</dbReference>
<reference evidence="9" key="1">
    <citation type="submission" date="2025-08" db="UniProtKB">
        <authorList>
            <consortium name="Ensembl"/>
        </authorList>
    </citation>
    <scope>IDENTIFICATION</scope>
</reference>
<dbReference type="Gene3D" id="2.40.10.10">
    <property type="entry name" value="Trypsin-like serine proteases"/>
    <property type="match status" value="2"/>
</dbReference>
<dbReference type="Proteomes" id="UP000694551">
    <property type="component" value="Unplaced"/>
</dbReference>
<dbReference type="PANTHER" id="PTHR24271">
    <property type="entry name" value="KALLIKREIN-RELATED"/>
    <property type="match status" value="1"/>
</dbReference>
<feature type="domain" description="Peptidase S1" evidence="8">
    <location>
        <begin position="57"/>
        <end position="280"/>
    </location>
</feature>
<evidence type="ECO:0000256" key="1">
    <source>
        <dbReference type="ARBA" id="ARBA00022670"/>
    </source>
</evidence>
<dbReference type="InterPro" id="IPR018114">
    <property type="entry name" value="TRYPSIN_HIS"/>
</dbReference>
<dbReference type="Pfam" id="PF00089">
    <property type="entry name" value="Trypsin"/>
    <property type="match status" value="1"/>
</dbReference>
<keyword evidence="1 7" id="KW-0645">Protease</keyword>
<name>A0A8D0FDQ3_STROC</name>
<dbReference type="PRINTS" id="PR00722">
    <property type="entry name" value="CHYMOTRYPSIN"/>
</dbReference>
<evidence type="ECO:0000313" key="9">
    <source>
        <dbReference type="Ensembl" id="ENSSOCP00000012711.1"/>
    </source>
</evidence>
<keyword evidence="4 7" id="KW-0720">Serine protease</keyword>
<accession>A0A8D0FDQ3</accession>
<dbReference type="FunFam" id="2.40.10.10:FF:000068">
    <property type="entry name" value="transmembrane protease serine 2"/>
    <property type="match status" value="1"/>
</dbReference>
<dbReference type="PANTHER" id="PTHR24271:SF81">
    <property type="entry name" value="GRANZYME B"/>
    <property type="match status" value="1"/>
</dbReference>
<dbReference type="InterPro" id="IPR009003">
    <property type="entry name" value="Peptidase_S1_PA"/>
</dbReference>
<keyword evidence="3 7" id="KW-0378">Hydrolase</keyword>
<protein>
    <recommendedName>
        <fullName evidence="8">Peptidase S1 domain-containing protein</fullName>
    </recommendedName>
</protein>
<dbReference type="GO" id="GO:0006508">
    <property type="term" value="P:proteolysis"/>
    <property type="evidence" value="ECO:0007669"/>
    <property type="project" value="UniProtKB-KW"/>
</dbReference>
<dbReference type="AlphaFoldDB" id="A0A8D0FDQ3"/>